<evidence type="ECO:0000256" key="3">
    <source>
        <dbReference type="ARBA" id="ARBA00022737"/>
    </source>
</evidence>
<reference evidence="9" key="2">
    <citation type="submission" date="2015-01" db="EMBL/GenBank/DDBJ databases">
        <title>Evolutionary Origins and Diversification of the Mycorrhizal Mutualists.</title>
        <authorList>
            <consortium name="DOE Joint Genome Institute"/>
            <consortium name="Mycorrhizal Genomics Consortium"/>
            <person name="Kohler A."/>
            <person name="Kuo A."/>
            <person name="Nagy L.G."/>
            <person name="Floudas D."/>
            <person name="Copeland A."/>
            <person name="Barry K.W."/>
            <person name="Cichocki N."/>
            <person name="Veneault-Fourrey C."/>
            <person name="LaButti K."/>
            <person name="Lindquist E.A."/>
            <person name="Lipzen A."/>
            <person name="Lundell T."/>
            <person name="Morin E."/>
            <person name="Murat C."/>
            <person name="Riley R."/>
            <person name="Ohm R."/>
            <person name="Sun H."/>
            <person name="Tunlid A."/>
            <person name="Henrissat B."/>
            <person name="Grigoriev I.V."/>
            <person name="Hibbett D.S."/>
            <person name="Martin F."/>
        </authorList>
    </citation>
    <scope>NUCLEOTIDE SEQUENCE [LARGE SCALE GENOMIC DNA]</scope>
    <source>
        <strain evidence="9">MUT 4182</strain>
    </source>
</reference>
<feature type="region of interest" description="Disordered" evidence="7">
    <location>
        <begin position="1"/>
        <end position="100"/>
    </location>
</feature>
<feature type="compositionally biased region" description="Polar residues" evidence="7">
    <location>
        <begin position="368"/>
        <end position="387"/>
    </location>
</feature>
<evidence type="ECO:0000256" key="4">
    <source>
        <dbReference type="ARBA" id="ARBA00023043"/>
    </source>
</evidence>
<feature type="coiled-coil region" evidence="6">
    <location>
        <begin position="119"/>
        <end position="146"/>
    </location>
</feature>
<reference evidence="8 9" key="1">
    <citation type="submission" date="2014-04" db="EMBL/GenBank/DDBJ databases">
        <authorList>
            <consortium name="DOE Joint Genome Institute"/>
            <person name="Kuo A."/>
            <person name="Girlanda M."/>
            <person name="Perotto S."/>
            <person name="Kohler A."/>
            <person name="Nagy L.G."/>
            <person name="Floudas D."/>
            <person name="Copeland A."/>
            <person name="Barry K.W."/>
            <person name="Cichocki N."/>
            <person name="Veneault-Fourrey C."/>
            <person name="LaButti K."/>
            <person name="Lindquist E.A."/>
            <person name="Lipzen A."/>
            <person name="Lundell T."/>
            <person name="Morin E."/>
            <person name="Murat C."/>
            <person name="Sun H."/>
            <person name="Tunlid A."/>
            <person name="Henrissat B."/>
            <person name="Grigoriev I.V."/>
            <person name="Hibbett D.S."/>
            <person name="Martin F."/>
            <person name="Nordberg H.P."/>
            <person name="Cantor M.N."/>
            <person name="Hua S.X."/>
        </authorList>
    </citation>
    <scope>NUCLEOTIDE SEQUENCE [LARGE SCALE GENOMIC DNA]</scope>
    <source>
        <strain evidence="8 9">MUT 4182</strain>
    </source>
</reference>
<feature type="coiled-coil region" evidence="6">
    <location>
        <begin position="220"/>
        <end position="247"/>
    </location>
</feature>
<dbReference type="GO" id="GO:0005634">
    <property type="term" value="C:nucleus"/>
    <property type="evidence" value="ECO:0007669"/>
    <property type="project" value="UniProtKB-SubCell"/>
</dbReference>
<feature type="region of interest" description="Disordered" evidence="7">
    <location>
        <begin position="154"/>
        <end position="218"/>
    </location>
</feature>
<dbReference type="InterPro" id="IPR038753">
    <property type="entry name" value="NFKBIL1"/>
</dbReference>
<name>A0A0C3MDR7_9AGAM</name>
<gene>
    <name evidence="8" type="ORF">M407DRAFT_19155</name>
</gene>
<comment type="subcellular location">
    <subcellularLocation>
        <location evidence="1">Nucleus</location>
    </subcellularLocation>
</comment>
<evidence type="ECO:0000256" key="2">
    <source>
        <dbReference type="ARBA" id="ARBA00022553"/>
    </source>
</evidence>
<dbReference type="OrthoDB" id="3242224at2759"/>
<dbReference type="HOGENOM" id="CLU_504515_0_0_1"/>
<feature type="compositionally biased region" description="Basic and acidic residues" evidence="7">
    <location>
        <begin position="10"/>
        <end position="21"/>
    </location>
</feature>
<evidence type="ECO:0000256" key="6">
    <source>
        <dbReference type="SAM" id="Coils"/>
    </source>
</evidence>
<organism evidence="8 9">
    <name type="scientific">Tulasnella calospora MUT 4182</name>
    <dbReference type="NCBI Taxonomy" id="1051891"/>
    <lineage>
        <taxon>Eukaryota</taxon>
        <taxon>Fungi</taxon>
        <taxon>Dikarya</taxon>
        <taxon>Basidiomycota</taxon>
        <taxon>Agaricomycotina</taxon>
        <taxon>Agaricomycetes</taxon>
        <taxon>Cantharellales</taxon>
        <taxon>Tulasnellaceae</taxon>
        <taxon>Tulasnella</taxon>
    </lineage>
</organism>
<sequence>MPTKTTTYHSDGRYYEIKDPHQTTSTSYARAEYAPRQPHRSRSGDSMPSLNRRPSTTRFAGVPSRSASTDSYPVPPKNAHHHQSHQQAYHQHYDSAEPDYASMPPNAFNIMHAWELESLEKWQVRLEQVRKDQKVLKARIDALRQDEERLWAENARAARTTSKPPTTQPQRKRSTSSFTSSESDNEYESALPRRTSNGNLRQQYHPNGPTYYQSRNTRPVEEYGTRIGNLYAELAALQEQMAAAADTEDKAKRGIRKATTRLERLRSLEERWKVPSPEHSPPLSRSASPTPGAAPAGQQQQQQPQPQTSSRPSSRSPPTSRRNSTDAAAAAGGATPRRPTRTTSFTFEFRRGSTATFTSTGTGNASTKTRGTESSKTSTQYTYAKQPLQPSTKAASIDPWLSYEDRWHQLSTNPSGASISLRFSSIPWPMAVQPSSPENITTQAIREFLLNPKAVRASAAKINTSGSSDQMKNAKDEAKARRALLRAALLRWHPDKFLSKFLGWVDESDKAAVKEGVGKVVVCLNEIMRMEDARARMMRS</sequence>
<dbReference type="PANTHER" id="PTHR15263:SF1">
    <property type="entry name" value="NF-KAPPA-B INHIBITOR-LIKE PROTEIN 1"/>
    <property type="match status" value="1"/>
</dbReference>
<keyword evidence="5" id="KW-0539">Nucleus</keyword>
<protein>
    <submittedName>
        <fullName evidence="8">Uncharacterized protein</fullName>
    </submittedName>
</protein>
<keyword evidence="6" id="KW-0175">Coiled coil</keyword>
<feature type="compositionally biased region" description="Polar residues" evidence="7">
    <location>
        <begin position="44"/>
        <end position="58"/>
    </location>
</feature>
<dbReference type="Proteomes" id="UP000054248">
    <property type="component" value="Unassembled WGS sequence"/>
</dbReference>
<evidence type="ECO:0000256" key="7">
    <source>
        <dbReference type="SAM" id="MobiDB-lite"/>
    </source>
</evidence>
<feature type="region of interest" description="Disordered" evidence="7">
    <location>
        <begin position="267"/>
        <end position="387"/>
    </location>
</feature>
<evidence type="ECO:0000313" key="8">
    <source>
        <dbReference type="EMBL" id="KIO31892.1"/>
    </source>
</evidence>
<dbReference type="EMBL" id="KN822959">
    <property type="protein sequence ID" value="KIO31892.1"/>
    <property type="molecule type" value="Genomic_DNA"/>
</dbReference>
<feature type="compositionally biased region" description="Low complexity" evidence="7">
    <location>
        <begin position="284"/>
        <end position="367"/>
    </location>
</feature>
<evidence type="ECO:0000313" key="9">
    <source>
        <dbReference type="Proteomes" id="UP000054248"/>
    </source>
</evidence>
<keyword evidence="9" id="KW-1185">Reference proteome</keyword>
<keyword evidence="2" id="KW-0597">Phosphoprotein</keyword>
<dbReference type="PANTHER" id="PTHR15263">
    <property type="entry name" value="I-KAPPA-B-LIKE PROTEIN IKBL"/>
    <property type="match status" value="1"/>
</dbReference>
<evidence type="ECO:0000256" key="1">
    <source>
        <dbReference type="ARBA" id="ARBA00004123"/>
    </source>
</evidence>
<keyword evidence="3" id="KW-0677">Repeat</keyword>
<evidence type="ECO:0000256" key="5">
    <source>
        <dbReference type="ARBA" id="ARBA00023242"/>
    </source>
</evidence>
<keyword evidence="4" id="KW-0040">ANK repeat</keyword>
<dbReference type="AlphaFoldDB" id="A0A0C3MDR7"/>
<feature type="compositionally biased region" description="Polar residues" evidence="7">
    <location>
        <begin position="159"/>
        <end position="169"/>
    </location>
</feature>
<feature type="compositionally biased region" description="Polar residues" evidence="7">
    <location>
        <begin position="194"/>
        <end position="217"/>
    </location>
</feature>
<accession>A0A0C3MDR7</accession>
<proteinExistence type="predicted"/>
<dbReference type="GO" id="GO:0043124">
    <property type="term" value="P:negative regulation of canonical NF-kappaB signal transduction"/>
    <property type="evidence" value="ECO:0007669"/>
    <property type="project" value="InterPro"/>
</dbReference>